<accession>A0A1W1EJV4</accession>
<dbReference type="InterPro" id="IPR045380">
    <property type="entry name" value="LD_TPept_scaffold_dom"/>
</dbReference>
<dbReference type="GO" id="GO:0016740">
    <property type="term" value="F:transferase activity"/>
    <property type="evidence" value="ECO:0007669"/>
    <property type="project" value="UniProtKB-KW"/>
</dbReference>
<evidence type="ECO:0000256" key="1">
    <source>
        <dbReference type="ARBA" id="ARBA00004752"/>
    </source>
</evidence>
<name>A0A1W1EJV4_9ZZZZ</name>
<dbReference type="EMBL" id="FRYL01000030">
    <property type="protein sequence ID" value="SHO81133.1"/>
    <property type="molecule type" value="Genomic_DNA"/>
</dbReference>
<dbReference type="Pfam" id="PF03734">
    <property type="entry name" value="YkuD"/>
    <property type="match status" value="1"/>
</dbReference>
<organism evidence="7">
    <name type="scientific">hydrothermal vent metagenome</name>
    <dbReference type="NCBI Taxonomy" id="652676"/>
    <lineage>
        <taxon>unclassified sequences</taxon>
        <taxon>metagenomes</taxon>
        <taxon>ecological metagenomes</taxon>
    </lineage>
</organism>
<sequence>MRYFKVIIILLLTTTTFAFSNSDSFYVNVTNSITKTLQNKSNNNSIKQVYKNLYFVPIWINEDKLSYLALSLFRIIEKDYTISHNSNIYKRFKALELLSKNVYNSGDIENKIELELKITGLYLSYATHAIYGDINWSAFRRKMKIEWKTDKPLSSPIEALKKFVANGEINFSLFEPKTFGYSKLKKEIKRYREYQMSGKWKPLPDFGSLKVGTTSSALPMIRERLRFMGDYGDCKNFSSTKSDLCIKNALIRFQKRHGVAVTGYVNKRTKALLRESIEYKIQKMSLNLDRIKWLNKKVYSKQIVINIPAFELNFLSNSRSIQNMRVVIGKRNHRTPVFSNIVRTIILNPYWNVPASILEKEFLSKLKRNSNYLKRKNMKLYAGWNGKAIDASTVDWKSYKNGARVPYRVSQLPGSRNALGKIKFLFPNRYAVYMHDTPSKYLFKRRVRAFSHGCIRLQNPRGLLKTFASFNKSINYTTSVKILKGKTRKALSLNVKVPIDVIYLTTWIDDNGILQYRDDIYGYDRLQLATRRRY</sequence>
<dbReference type="PANTHER" id="PTHR41533">
    <property type="entry name" value="L,D-TRANSPEPTIDASE HI_1667-RELATED"/>
    <property type="match status" value="1"/>
</dbReference>
<protein>
    <recommendedName>
        <fullName evidence="6">L,D-TPase catalytic domain-containing protein</fullName>
    </recommendedName>
</protein>
<dbReference type="GO" id="GO:0009252">
    <property type="term" value="P:peptidoglycan biosynthetic process"/>
    <property type="evidence" value="ECO:0007669"/>
    <property type="project" value="UniProtKB-UniPathway"/>
</dbReference>
<dbReference type="PROSITE" id="PS52029">
    <property type="entry name" value="LD_TPASE"/>
    <property type="match status" value="1"/>
</dbReference>
<dbReference type="InterPro" id="IPR052905">
    <property type="entry name" value="LD-transpeptidase_YkuD-like"/>
</dbReference>
<keyword evidence="5" id="KW-0961">Cell wall biogenesis/degradation</keyword>
<dbReference type="Pfam" id="PF20142">
    <property type="entry name" value="Scaffold"/>
    <property type="match status" value="1"/>
</dbReference>
<dbReference type="PANTHER" id="PTHR41533:SF2">
    <property type="entry name" value="BLR7131 PROTEIN"/>
    <property type="match status" value="1"/>
</dbReference>
<evidence type="ECO:0000256" key="3">
    <source>
        <dbReference type="ARBA" id="ARBA00022960"/>
    </source>
</evidence>
<dbReference type="GO" id="GO:0071555">
    <property type="term" value="P:cell wall organization"/>
    <property type="evidence" value="ECO:0007669"/>
    <property type="project" value="UniProtKB-KW"/>
</dbReference>
<evidence type="ECO:0000313" key="7">
    <source>
        <dbReference type="EMBL" id="SHO81133.1"/>
    </source>
</evidence>
<dbReference type="InterPro" id="IPR038063">
    <property type="entry name" value="Transpep_catalytic_dom"/>
</dbReference>
<dbReference type="AlphaFoldDB" id="A0A1W1EJV4"/>
<evidence type="ECO:0000256" key="2">
    <source>
        <dbReference type="ARBA" id="ARBA00022679"/>
    </source>
</evidence>
<dbReference type="Gene3D" id="2.40.440.10">
    <property type="entry name" value="L,D-transpeptidase catalytic domain-like"/>
    <property type="match status" value="1"/>
</dbReference>
<keyword evidence="3" id="KW-0133">Cell shape</keyword>
<keyword evidence="2" id="KW-0808">Transferase</keyword>
<proteinExistence type="predicted"/>
<reference evidence="7" key="1">
    <citation type="submission" date="2016-10" db="EMBL/GenBank/DDBJ databases">
        <authorList>
            <person name="de Groot N.N."/>
        </authorList>
    </citation>
    <scope>NUCLEOTIDE SEQUENCE</scope>
</reference>
<evidence type="ECO:0000256" key="4">
    <source>
        <dbReference type="ARBA" id="ARBA00022984"/>
    </source>
</evidence>
<evidence type="ECO:0000256" key="5">
    <source>
        <dbReference type="ARBA" id="ARBA00023316"/>
    </source>
</evidence>
<comment type="pathway">
    <text evidence="1">Cell wall biogenesis; peptidoglycan biosynthesis.</text>
</comment>
<keyword evidence="4" id="KW-0573">Peptidoglycan synthesis</keyword>
<dbReference type="InterPro" id="IPR036366">
    <property type="entry name" value="PGBDSf"/>
</dbReference>
<dbReference type="GO" id="GO:0008360">
    <property type="term" value="P:regulation of cell shape"/>
    <property type="evidence" value="ECO:0007669"/>
    <property type="project" value="UniProtKB-KW"/>
</dbReference>
<dbReference type="Gene3D" id="1.10.101.10">
    <property type="entry name" value="PGBD-like superfamily/PGBD"/>
    <property type="match status" value="1"/>
</dbReference>
<dbReference type="CDD" id="cd16913">
    <property type="entry name" value="YkuD_like"/>
    <property type="match status" value="1"/>
</dbReference>
<gene>
    <name evidence="7" type="ORF">MNB_SV-15-615</name>
</gene>
<feature type="domain" description="L,D-TPase catalytic" evidence="6">
    <location>
        <begin position="301"/>
        <end position="483"/>
    </location>
</feature>
<dbReference type="InterPro" id="IPR005490">
    <property type="entry name" value="LD_TPept_cat_dom"/>
</dbReference>
<dbReference type="InterPro" id="IPR036365">
    <property type="entry name" value="PGBD-like_sf"/>
</dbReference>
<dbReference type="SUPFAM" id="SSF47090">
    <property type="entry name" value="PGBD-like"/>
    <property type="match status" value="1"/>
</dbReference>
<dbReference type="UniPathway" id="UPA00219"/>
<evidence type="ECO:0000259" key="6">
    <source>
        <dbReference type="PROSITE" id="PS52029"/>
    </source>
</evidence>
<dbReference type="SUPFAM" id="SSF141523">
    <property type="entry name" value="L,D-transpeptidase catalytic domain-like"/>
    <property type="match status" value="1"/>
</dbReference>